<dbReference type="AlphaFoldDB" id="A0A8S1XBS6"/>
<organism evidence="2 3">
    <name type="scientific">Paramecium octaurelia</name>
    <dbReference type="NCBI Taxonomy" id="43137"/>
    <lineage>
        <taxon>Eukaryota</taxon>
        <taxon>Sar</taxon>
        <taxon>Alveolata</taxon>
        <taxon>Ciliophora</taxon>
        <taxon>Intramacronucleata</taxon>
        <taxon>Oligohymenophorea</taxon>
        <taxon>Peniculida</taxon>
        <taxon>Parameciidae</taxon>
        <taxon>Paramecium</taxon>
    </lineage>
</organism>
<sequence>MQRQQQESSLQQRLGFVQQYHKNHPNTLELKPLKEYKTQQNQKKPKELEEQPKSSLMDNLNRINNLYKAVSQPRIDAKEINPPQYFYNYKQGQQKPVPTTAKAIKENQIIKTFLNSNELSLKDYDLQPTKGNAFTAKSASPINFSVNKSPLNKVARTDSVLGNKKTNEPVVTFLKGKKKWFGTTILKVGKTHLHLDYQYPKTTVKHQEVITNELQRTKERKRTVLKRMSSILLKHQTTIRNINNQGNQRESEVQLLILQQQQQGNDEPNVPQSQEVKKQKLRSFVLEPEQSKVVLNVSRKSKKPFASIQTYINEKATMQAKEQTMNPNNIVNQTNPFMTYTGFQSLTEMNGLIQNKSLINLGRFQVIKPTYPLPKIKMICSARNNCSLLDTNFLKQKKPNIISGNLQRKQRISTNS</sequence>
<evidence type="ECO:0000313" key="3">
    <source>
        <dbReference type="Proteomes" id="UP000683925"/>
    </source>
</evidence>
<dbReference type="OrthoDB" id="298235at2759"/>
<proteinExistence type="predicted"/>
<accession>A0A8S1XBS6</accession>
<keyword evidence="3" id="KW-1185">Reference proteome</keyword>
<dbReference type="Proteomes" id="UP000683925">
    <property type="component" value="Unassembled WGS sequence"/>
</dbReference>
<gene>
    <name evidence="2" type="ORF">POCTA_138.1.T1160146</name>
</gene>
<protein>
    <submittedName>
        <fullName evidence="2">Uncharacterized protein</fullName>
    </submittedName>
</protein>
<name>A0A8S1XBS6_PAROT</name>
<evidence type="ECO:0000256" key="1">
    <source>
        <dbReference type="SAM" id="MobiDB-lite"/>
    </source>
</evidence>
<evidence type="ECO:0000313" key="2">
    <source>
        <dbReference type="EMBL" id="CAD8198303.1"/>
    </source>
</evidence>
<feature type="compositionally biased region" description="Low complexity" evidence="1">
    <location>
        <begin position="1"/>
        <end position="14"/>
    </location>
</feature>
<feature type="region of interest" description="Disordered" evidence="1">
    <location>
        <begin position="1"/>
        <end position="56"/>
    </location>
</feature>
<reference evidence="2" key="1">
    <citation type="submission" date="2021-01" db="EMBL/GenBank/DDBJ databases">
        <authorList>
            <consortium name="Genoscope - CEA"/>
            <person name="William W."/>
        </authorList>
    </citation>
    <scope>NUCLEOTIDE SEQUENCE</scope>
</reference>
<comment type="caution">
    <text evidence="2">The sequence shown here is derived from an EMBL/GenBank/DDBJ whole genome shotgun (WGS) entry which is preliminary data.</text>
</comment>
<dbReference type="EMBL" id="CAJJDP010000116">
    <property type="protein sequence ID" value="CAD8198303.1"/>
    <property type="molecule type" value="Genomic_DNA"/>
</dbReference>